<protein>
    <submittedName>
        <fullName evidence="5">Uncharacterized protein</fullName>
    </submittedName>
</protein>
<dbReference type="InterPro" id="IPR056423">
    <property type="entry name" value="BACK_BPM_SPOP"/>
</dbReference>
<dbReference type="CDD" id="cd00121">
    <property type="entry name" value="MATH"/>
    <property type="match status" value="3"/>
</dbReference>
<feature type="domain" description="MATH" evidence="4">
    <location>
        <begin position="26"/>
        <end position="168"/>
    </location>
</feature>
<dbReference type="InterPro" id="IPR045005">
    <property type="entry name" value="BPM1-6"/>
</dbReference>
<reference evidence="5 6" key="1">
    <citation type="journal article" date="2023" name="bioRxiv">
        <title>Genome report: Whole genome sequence and annotation of Penstemon davidsonii.</title>
        <authorList>
            <person name="Ostevik K.L."/>
            <person name="Alabady M."/>
            <person name="Zhang M."/>
            <person name="Rausher M.D."/>
        </authorList>
    </citation>
    <scope>NUCLEOTIDE SEQUENCE [LARGE SCALE GENOMIC DNA]</scope>
    <source>
        <strain evidence="5">DNT005</strain>
        <tissue evidence="5">Whole leaf</tissue>
    </source>
</reference>
<dbReference type="PANTHER" id="PTHR26379:SF187">
    <property type="entry name" value="OS07G0655300 PROTEIN"/>
    <property type="match status" value="1"/>
</dbReference>
<name>A0ABR0CM60_9LAMI</name>
<dbReference type="CDD" id="cd18280">
    <property type="entry name" value="BTB_POZ_BPM_plant"/>
    <property type="match status" value="3"/>
</dbReference>
<evidence type="ECO:0000259" key="3">
    <source>
        <dbReference type="PROSITE" id="PS50097"/>
    </source>
</evidence>
<sequence>MAKVDYFTDPEAPNSTRSISKTVTIKGSHTLEIQGYSLTKGIGVGNCISSDTFFVGGHCWKIQFYPDGRKVDQSGDKYVSLFMALVSKKCEEDVRVWLDFVLLGESGNKWYISDGLFKVVPKDTCCLAGPYTLQDSKRTIGCENFCKRTELEASQFIKDDCLTIQCIVGVVKTSMYGRPKTFAQLSDLRQSYEHLLESREGSDVSFEVEGKTFYAHKKILSTMSSVFNAQFFGPLKEENTQCIKVEEMQAPVFKALLHFIYCDVVPDLDSKCGATIMTQHLLAAADRYGIHTLRSLCELRLCENIDINTVASTLALAEQHGCFQLKSRCLEFIGLPKIFEDPEAPNSTRSISNTALIKGSHTFEIHGFSLTKGMGVGKYISSDTFSVGGHLWQIQFYPDGKKIYESGGDSNVSLDIALVSKKCEEDIRVWLLFVLLDESGNKWQRFNDRFKMEPKDTRSLPGPYAFHDSKRTIGYGVFCKRTELEPSQFIKDDCLTIQCNVGVVKTSMYSPKTFVQLSDLRQNYKQLLESREGSDVSFEVKGEIFYAHKTILSTMSPVFNAQFFGPLKEENTQCIKIEEMQAPVFKALLHFIYCDVIPDLDSKCGATIMTQHLLAAADRYGIQTLRSLCELRLCENIDINTVASTLALAEQHGCFQLKSRCLEFIRLPKNFEDVIQTDGFKNLEESCPAVIDDLFKSVALLRDYSFNSNEPGMGVGKYISSDIFFVGGHLWQIQFYPDGKNNVEIGDIYVSLYVALVSKCEGGVESYFEYDLFDPNGNKWTMRGDGKFTMGSTMIGPHTIKEGRMRGYQFFYKRTELETSQFIKDDCLTIQCIVRVVKTSMDAPKLVAQLSDLGQLYGQLLDSKEANDICFEVEEETFYAHKLILSTRSPVFKAQFFGPLKEENTGVIKIEEIHAPVFKDLLHFIYCDVIPDVDKELAGLEATMMTQHLLAAADRYGIKRLQSLCEARLCENIDVDTVASSLALAEQHGCIQLKSTCLEFIGLPENLEVVMQTDGFKNLKENYPSVIVDLLESIARAKGYTCVTYGQEN</sequence>
<dbReference type="Gene3D" id="2.60.210.10">
    <property type="entry name" value="Apoptosis, Tumor Necrosis Factor Receptor Associated Protein 2, Chain A"/>
    <property type="match status" value="3"/>
</dbReference>
<comment type="similarity">
    <text evidence="2">Belongs to the Tdpoz family.</text>
</comment>
<organism evidence="5 6">
    <name type="scientific">Penstemon davidsonii</name>
    <dbReference type="NCBI Taxonomy" id="160366"/>
    <lineage>
        <taxon>Eukaryota</taxon>
        <taxon>Viridiplantae</taxon>
        <taxon>Streptophyta</taxon>
        <taxon>Embryophyta</taxon>
        <taxon>Tracheophyta</taxon>
        <taxon>Spermatophyta</taxon>
        <taxon>Magnoliopsida</taxon>
        <taxon>eudicotyledons</taxon>
        <taxon>Gunneridae</taxon>
        <taxon>Pentapetalae</taxon>
        <taxon>asterids</taxon>
        <taxon>lamiids</taxon>
        <taxon>Lamiales</taxon>
        <taxon>Plantaginaceae</taxon>
        <taxon>Cheloneae</taxon>
        <taxon>Penstemon</taxon>
    </lineage>
</organism>
<dbReference type="SMART" id="SM00225">
    <property type="entry name" value="BTB"/>
    <property type="match status" value="3"/>
</dbReference>
<dbReference type="SMART" id="SM00061">
    <property type="entry name" value="MATH"/>
    <property type="match status" value="3"/>
</dbReference>
<evidence type="ECO:0000259" key="4">
    <source>
        <dbReference type="PROSITE" id="PS50144"/>
    </source>
</evidence>
<dbReference type="Pfam" id="PF24570">
    <property type="entry name" value="BACK_BPM_SPOP"/>
    <property type="match status" value="3"/>
</dbReference>
<keyword evidence="6" id="KW-1185">Reference proteome</keyword>
<dbReference type="SUPFAM" id="SSF54695">
    <property type="entry name" value="POZ domain"/>
    <property type="match status" value="3"/>
</dbReference>
<dbReference type="PANTHER" id="PTHR26379">
    <property type="entry name" value="BTB/POZ AND MATH DOMAIN-CONTAINING PROTEIN 1"/>
    <property type="match status" value="1"/>
</dbReference>
<evidence type="ECO:0000256" key="1">
    <source>
        <dbReference type="ARBA" id="ARBA00004906"/>
    </source>
</evidence>
<feature type="domain" description="BTB" evidence="3">
    <location>
        <begin position="202"/>
        <end position="261"/>
    </location>
</feature>
<feature type="domain" description="MATH" evidence="4">
    <location>
        <begin position="358"/>
        <end position="501"/>
    </location>
</feature>
<feature type="domain" description="BTB" evidence="3">
    <location>
        <begin position="867"/>
        <end position="926"/>
    </location>
</feature>
<dbReference type="InterPro" id="IPR008974">
    <property type="entry name" value="TRAF-like"/>
</dbReference>
<dbReference type="Pfam" id="PF22486">
    <property type="entry name" value="MATH_2"/>
    <property type="match status" value="3"/>
</dbReference>
<evidence type="ECO:0000313" key="5">
    <source>
        <dbReference type="EMBL" id="KAK4478010.1"/>
    </source>
</evidence>
<dbReference type="Gene3D" id="3.30.710.10">
    <property type="entry name" value="Potassium Channel Kv1.1, Chain A"/>
    <property type="match status" value="3"/>
</dbReference>
<dbReference type="InterPro" id="IPR002083">
    <property type="entry name" value="MATH/TRAF_dom"/>
</dbReference>
<accession>A0ABR0CM60</accession>
<dbReference type="PROSITE" id="PS50097">
    <property type="entry name" value="BTB"/>
    <property type="match status" value="3"/>
</dbReference>
<dbReference type="Proteomes" id="UP001291926">
    <property type="component" value="Unassembled WGS sequence"/>
</dbReference>
<dbReference type="EMBL" id="JAYDYQ010002688">
    <property type="protein sequence ID" value="KAK4478010.1"/>
    <property type="molecule type" value="Genomic_DNA"/>
</dbReference>
<comment type="pathway">
    <text evidence="1">Protein modification; protein ubiquitination.</text>
</comment>
<comment type="caution">
    <text evidence="5">The sequence shown here is derived from an EMBL/GenBank/DDBJ whole genome shotgun (WGS) entry which is preliminary data.</text>
</comment>
<dbReference type="InterPro" id="IPR000210">
    <property type="entry name" value="BTB/POZ_dom"/>
</dbReference>
<gene>
    <name evidence="5" type="ORF">RD792_017275</name>
</gene>
<dbReference type="Gene3D" id="1.25.40.420">
    <property type="match status" value="2"/>
</dbReference>
<evidence type="ECO:0000256" key="2">
    <source>
        <dbReference type="ARBA" id="ARBA00010846"/>
    </source>
</evidence>
<feature type="domain" description="BTB" evidence="3">
    <location>
        <begin position="534"/>
        <end position="593"/>
    </location>
</feature>
<proteinExistence type="inferred from homology"/>
<feature type="domain" description="MATH" evidence="4">
    <location>
        <begin position="694"/>
        <end position="834"/>
    </location>
</feature>
<dbReference type="InterPro" id="IPR011333">
    <property type="entry name" value="SKP1/BTB/POZ_sf"/>
</dbReference>
<dbReference type="SUPFAM" id="SSF49599">
    <property type="entry name" value="TRAF domain-like"/>
    <property type="match status" value="3"/>
</dbReference>
<dbReference type="PROSITE" id="PS50144">
    <property type="entry name" value="MATH"/>
    <property type="match status" value="3"/>
</dbReference>
<evidence type="ECO:0000313" key="6">
    <source>
        <dbReference type="Proteomes" id="UP001291926"/>
    </source>
</evidence>
<dbReference type="Pfam" id="PF00651">
    <property type="entry name" value="BTB"/>
    <property type="match status" value="3"/>
</dbReference>